<dbReference type="AlphaFoldDB" id="A0A246GAM1"/>
<gene>
    <name evidence="2" type="ORF">BWK62_08285</name>
</gene>
<feature type="domain" description="Response receiver" evidence="1">
    <location>
        <begin position="14"/>
        <end position="147"/>
    </location>
</feature>
<dbReference type="Proteomes" id="UP000198034">
    <property type="component" value="Unassembled WGS sequence"/>
</dbReference>
<name>A0A246GAM1_9FLAO</name>
<dbReference type="Pfam" id="PF19192">
    <property type="entry name" value="Response_reg_2"/>
    <property type="match status" value="1"/>
</dbReference>
<organism evidence="2 3">
    <name type="scientific">Flavobacterium columnare</name>
    <dbReference type="NCBI Taxonomy" id="996"/>
    <lineage>
        <taxon>Bacteria</taxon>
        <taxon>Pseudomonadati</taxon>
        <taxon>Bacteroidota</taxon>
        <taxon>Flavobacteriia</taxon>
        <taxon>Flavobacteriales</taxon>
        <taxon>Flavobacteriaceae</taxon>
        <taxon>Flavobacterium</taxon>
    </lineage>
</organism>
<evidence type="ECO:0000313" key="2">
    <source>
        <dbReference type="EMBL" id="OWP77093.1"/>
    </source>
</evidence>
<sequence length="568" mass="66128">MNYEEKAFEIIKNSIKSAIFIDEKALEFYSEENLNENIIEHTLSVKLHKAFKQEGISLAVHKFEKENLTNEKLKRYLFKDRDLVLLDWELDADNDIGIKYSLKLLSEIVNANHINFCCIYSSSAKFHQIFNHLLSYFSGISKEEREKIKSVFDGIEELVKIGESFKYDDLNEYNNVLNEFNEIGLEIELINQHFQKENINDSIRKLLLTFSRFEKSDSLEYEPNIISYEKNSLVINNTIIFILEKKVNDDINTDELLKRIRDVFITTENNFVQLLGLEMQTVFNNEGSFIDENLLNVSKETIFAHRNHLKEVNKSDLPFKALIKNVLIEHSTLKLRTANLSILEESFLDNESKKQSNKPSKNDVASLNTFYNSVQINNLKTRDFQNVNFGDIFYDGTKYYYLCITALCDCLRPEKIKQNYYFVKGEPIDIELANTLGDTAFISYLSDKICVSWVTLESTKVKKPDNTGLSNELKQINNLKAENEALKQFKFKPAYIEPHNFNAKNSTIIDNKIQVRRVESTKEILEDNGTINFIEFHYVSTLRPNYTQRIANHAFTHPVRVGVDFVKI</sequence>
<protein>
    <recommendedName>
        <fullName evidence="1">Response receiver domain-containing protein</fullName>
    </recommendedName>
</protein>
<reference evidence="2 3" key="1">
    <citation type="journal article" date="2017" name="Infect. Genet. Evol.">
        <title>Comparative genome analysis of fish pathogen Flavobacterium columnare reveals extensive sequence diversity within the species.</title>
        <authorList>
            <person name="Kayansamruaj P."/>
            <person name="Dong H.T."/>
            <person name="Hirono I."/>
            <person name="Kondo H."/>
            <person name="Senapin S."/>
            <person name="Rodkhum C."/>
        </authorList>
    </citation>
    <scope>NUCLEOTIDE SEQUENCE [LARGE SCALE GENOMIC DNA]</scope>
    <source>
        <strain evidence="2 3">1214</strain>
    </source>
</reference>
<comment type="caution">
    <text evidence="2">The sequence shown here is derived from an EMBL/GenBank/DDBJ whole genome shotgun (WGS) entry which is preliminary data.</text>
</comment>
<evidence type="ECO:0000259" key="1">
    <source>
        <dbReference type="Pfam" id="PF19192"/>
    </source>
</evidence>
<dbReference type="EMBL" id="MTCY01000020">
    <property type="protein sequence ID" value="OWP77093.1"/>
    <property type="molecule type" value="Genomic_DNA"/>
</dbReference>
<proteinExistence type="predicted"/>
<evidence type="ECO:0000313" key="3">
    <source>
        <dbReference type="Proteomes" id="UP000198034"/>
    </source>
</evidence>
<dbReference type="InterPro" id="IPR043834">
    <property type="entry name" value="REC"/>
</dbReference>
<accession>A0A246GAM1</accession>